<evidence type="ECO:0000313" key="1">
    <source>
        <dbReference type="EMBL" id="AOR76069.1"/>
    </source>
</evidence>
<reference evidence="2" key="1">
    <citation type="journal article" date="2017" name="J. Biotechnol.">
        <title>Complete genome sequence of Novosphingobium resinovorum SA1, a versatile xenobiotic-degrading bacterium capable of utilizing sulfanilic acid.</title>
        <authorList>
            <person name="Hegedus B."/>
            <person name="Kos P.B."/>
            <person name="Balint B."/>
            <person name="Maroti G."/>
            <person name="Gan H.M."/>
            <person name="Perei K."/>
            <person name="Rakhely G."/>
        </authorList>
    </citation>
    <scope>NUCLEOTIDE SEQUENCE [LARGE SCALE GENOMIC DNA]</scope>
    <source>
        <strain evidence="2">SA1</strain>
    </source>
</reference>
<protein>
    <submittedName>
        <fullName evidence="1">Septum formation initiator</fullName>
    </submittedName>
</protein>
<gene>
    <name evidence="1" type="ORF">BES08_04340</name>
</gene>
<keyword evidence="2" id="KW-1185">Reference proteome</keyword>
<dbReference type="EMBL" id="CP017075">
    <property type="protein sequence ID" value="AOR76069.1"/>
    <property type="molecule type" value="Genomic_DNA"/>
</dbReference>
<dbReference type="OrthoDB" id="9815600at2"/>
<name>A0A1D8A1S9_9SPHN</name>
<dbReference type="AlphaFoldDB" id="A0A1D8A1S9"/>
<dbReference type="InterPro" id="IPR007060">
    <property type="entry name" value="FtsL/DivIC"/>
</dbReference>
<accession>A0A1D8A1S9</accession>
<dbReference type="KEGG" id="nre:BES08_04340"/>
<dbReference type="Proteomes" id="UP000094626">
    <property type="component" value="Chromosome"/>
</dbReference>
<sequence length="103" mass="11693">MRTVRQDTNIARERLVKGLALALLLLMGLWCVAGPSGLLAWGENQRLLDQREKQLVDLKVDRDHLKNRVALLDPRKMDPDLAGELVRSNLNVARPDEMVMQLP</sequence>
<dbReference type="Pfam" id="PF04977">
    <property type="entry name" value="DivIC"/>
    <property type="match status" value="1"/>
</dbReference>
<proteinExistence type="predicted"/>
<organism evidence="1 2">
    <name type="scientific">Novosphingobium resinovorum</name>
    <dbReference type="NCBI Taxonomy" id="158500"/>
    <lineage>
        <taxon>Bacteria</taxon>
        <taxon>Pseudomonadati</taxon>
        <taxon>Pseudomonadota</taxon>
        <taxon>Alphaproteobacteria</taxon>
        <taxon>Sphingomonadales</taxon>
        <taxon>Sphingomonadaceae</taxon>
        <taxon>Novosphingobium</taxon>
    </lineage>
</organism>
<dbReference type="RefSeq" id="WP_036524742.1">
    <property type="nucleotide sequence ID" value="NZ_CP017075.1"/>
</dbReference>
<evidence type="ECO:0000313" key="2">
    <source>
        <dbReference type="Proteomes" id="UP000094626"/>
    </source>
</evidence>